<keyword evidence="3" id="KW-1185">Reference proteome</keyword>
<proteinExistence type="predicted"/>
<protein>
    <submittedName>
        <fullName evidence="2">Uncharacterized protein</fullName>
    </submittedName>
</protein>
<dbReference type="AlphaFoldDB" id="A0A1H9F169"/>
<evidence type="ECO:0000313" key="2">
    <source>
        <dbReference type="EMBL" id="SEQ31706.1"/>
    </source>
</evidence>
<name>A0A1H9F169_9GAMM</name>
<accession>A0A1H9F169</accession>
<dbReference type="STRING" id="988801.SAMN05216522_102129"/>
<reference evidence="3" key="1">
    <citation type="submission" date="2016-10" db="EMBL/GenBank/DDBJ databases">
        <authorList>
            <person name="Varghese N."/>
            <person name="Submissions S."/>
        </authorList>
    </citation>
    <scope>NUCLEOTIDE SEQUENCE [LARGE SCALE GENOMIC DNA]</scope>
    <source>
        <strain evidence="3">8N4</strain>
    </source>
</reference>
<dbReference type="GO" id="GO:0046872">
    <property type="term" value="F:metal ion binding"/>
    <property type="evidence" value="ECO:0007669"/>
    <property type="project" value="UniProtKB-KW"/>
</dbReference>
<dbReference type="OrthoDB" id="5419485at2"/>
<keyword evidence="1" id="KW-0479">Metal-binding</keyword>
<dbReference type="SUPFAM" id="SSF56784">
    <property type="entry name" value="HAD-like"/>
    <property type="match status" value="1"/>
</dbReference>
<gene>
    <name evidence="2" type="ORF">SAMN05216522_102129</name>
</gene>
<sequence length="120" mass="13019">MGWVGVDLDGTLAEYPPQNGGVIGDAIPDMVERVLKWHAEGVELRIFTVRATSNTGIKQVKAWLKANSLPELAVTAVKDSGLIELWDDRAVRVIRNTGAVCPGCANQSHLSALHWKVTNC</sequence>
<evidence type="ECO:0000256" key="1">
    <source>
        <dbReference type="ARBA" id="ARBA00022723"/>
    </source>
</evidence>
<evidence type="ECO:0000313" key="3">
    <source>
        <dbReference type="Proteomes" id="UP000242515"/>
    </source>
</evidence>
<organism evidence="2 3">
    <name type="scientific">Rosenbergiella nectarea</name>
    <dbReference type="NCBI Taxonomy" id="988801"/>
    <lineage>
        <taxon>Bacteria</taxon>
        <taxon>Pseudomonadati</taxon>
        <taxon>Pseudomonadota</taxon>
        <taxon>Gammaproteobacteria</taxon>
        <taxon>Enterobacterales</taxon>
        <taxon>Erwiniaceae</taxon>
        <taxon>Rosenbergiella</taxon>
    </lineage>
</organism>
<dbReference type="RefSeq" id="WP_092672827.1">
    <property type="nucleotide sequence ID" value="NZ_FOGC01000002.1"/>
</dbReference>
<dbReference type="Gene3D" id="3.40.50.1000">
    <property type="entry name" value="HAD superfamily/HAD-like"/>
    <property type="match status" value="1"/>
</dbReference>
<dbReference type="InterPro" id="IPR036412">
    <property type="entry name" value="HAD-like_sf"/>
</dbReference>
<dbReference type="Proteomes" id="UP000242515">
    <property type="component" value="Unassembled WGS sequence"/>
</dbReference>
<dbReference type="InterPro" id="IPR023214">
    <property type="entry name" value="HAD_sf"/>
</dbReference>
<dbReference type="EMBL" id="FOGC01000002">
    <property type="protein sequence ID" value="SEQ31706.1"/>
    <property type="molecule type" value="Genomic_DNA"/>
</dbReference>